<dbReference type="Proteomes" id="UP000316560">
    <property type="component" value="Unassembled WGS sequence"/>
</dbReference>
<evidence type="ECO:0000313" key="2">
    <source>
        <dbReference type="Proteomes" id="UP000316560"/>
    </source>
</evidence>
<name>A0A8H2K875_9MICO</name>
<sequence length="33" mass="3823">MEYSSIEAAEKEARILAQRMTVKHNIYKPGMLL</sequence>
<accession>A0A8H2K875</accession>
<comment type="caution">
    <text evidence="1">The sequence shown here is derived from an EMBL/GenBank/DDBJ whole genome shotgun (WGS) entry which is preliminary data.</text>
</comment>
<evidence type="ECO:0000313" key="1">
    <source>
        <dbReference type="EMBL" id="TQO20643.1"/>
    </source>
</evidence>
<proteinExistence type="predicted"/>
<organism evidence="1 2">
    <name type="scientific">Rhodoglobus vestalii</name>
    <dbReference type="NCBI Taxonomy" id="193384"/>
    <lineage>
        <taxon>Bacteria</taxon>
        <taxon>Bacillati</taxon>
        <taxon>Actinomycetota</taxon>
        <taxon>Actinomycetes</taxon>
        <taxon>Micrococcales</taxon>
        <taxon>Microbacteriaceae</taxon>
        <taxon>Rhodoglobus</taxon>
    </lineage>
</organism>
<reference evidence="1 2" key="1">
    <citation type="submission" date="2019-06" db="EMBL/GenBank/DDBJ databases">
        <title>Sequencing the genomes of 1000 actinobacteria strains.</title>
        <authorList>
            <person name="Klenk H.-P."/>
        </authorList>
    </citation>
    <scope>NUCLEOTIDE SEQUENCE [LARGE SCALE GENOMIC DNA]</scope>
    <source>
        <strain evidence="1 2">DSM 21947</strain>
    </source>
</reference>
<dbReference type="EMBL" id="VFRA01000001">
    <property type="protein sequence ID" value="TQO20643.1"/>
    <property type="molecule type" value="Genomic_DNA"/>
</dbReference>
<gene>
    <name evidence="1" type="ORF">FB472_2284</name>
</gene>
<keyword evidence="2" id="KW-1185">Reference proteome</keyword>
<dbReference type="AlphaFoldDB" id="A0A8H2K875"/>
<protein>
    <submittedName>
        <fullName evidence="1">Uncharacterized protein</fullName>
    </submittedName>
</protein>